<dbReference type="Pfam" id="PF10087">
    <property type="entry name" value="DUF2325"/>
    <property type="match status" value="1"/>
</dbReference>
<gene>
    <name evidence="2" type="ORF">GCM10007183_07410</name>
    <name evidence="3" type="ORF">SAMEA4412661_00214</name>
</gene>
<dbReference type="RefSeq" id="WP_157728657.1">
    <property type="nucleotide sequence ID" value="NZ_BMCB01000003.1"/>
</dbReference>
<comment type="similarity">
    <text evidence="1">Belongs to the UPF0751 family.</text>
</comment>
<dbReference type="Proteomes" id="UP000243706">
    <property type="component" value="Chromosome 1"/>
</dbReference>
<organism evidence="3 4">
    <name type="scientific">Staphylococcus muscae</name>
    <dbReference type="NCBI Taxonomy" id="1294"/>
    <lineage>
        <taxon>Bacteria</taxon>
        <taxon>Bacillati</taxon>
        <taxon>Bacillota</taxon>
        <taxon>Bacilli</taxon>
        <taxon>Bacillales</taxon>
        <taxon>Staphylococcaceae</taxon>
        <taxon>Staphylococcus</taxon>
    </lineage>
</organism>
<reference evidence="2" key="4">
    <citation type="submission" date="2024-05" db="EMBL/GenBank/DDBJ databases">
        <authorList>
            <person name="Sun Q."/>
            <person name="Sedlacek I."/>
        </authorList>
    </citation>
    <scope>NUCLEOTIDE SEQUENCE</scope>
    <source>
        <strain evidence="2">CCM 4175</strain>
    </source>
</reference>
<reference evidence="5" key="3">
    <citation type="journal article" date="2019" name="Int. J. Syst. Evol. Microbiol.">
        <title>The Global Catalogue of Microorganisms (GCM) 10K type strain sequencing project: providing services to taxonomists for standard genome sequencing and annotation.</title>
        <authorList>
            <consortium name="The Broad Institute Genomics Platform"/>
            <consortium name="The Broad Institute Genome Sequencing Center for Infectious Disease"/>
            <person name="Wu L."/>
            <person name="Ma J."/>
        </authorList>
    </citation>
    <scope>NUCLEOTIDE SEQUENCE [LARGE SCALE GENOMIC DNA]</scope>
    <source>
        <strain evidence="5">CCM 4175</strain>
    </source>
</reference>
<evidence type="ECO:0000313" key="3">
    <source>
        <dbReference type="EMBL" id="SNV99078.1"/>
    </source>
</evidence>
<accession>A0A240BW13</accession>
<dbReference type="Proteomes" id="UP000652995">
    <property type="component" value="Unassembled WGS sequence"/>
</dbReference>
<proteinExistence type="inferred from homology"/>
<protein>
    <submittedName>
        <fullName evidence="3">Uncharacterized protein conserved in bacteria (DUF2325)</fullName>
    </submittedName>
</protein>
<evidence type="ECO:0000313" key="4">
    <source>
        <dbReference type="Proteomes" id="UP000243706"/>
    </source>
</evidence>
<evidence type="ECO:0000313" key="5">
    <source>
        <dbReference type="Proteomes" id="UP000652995"/>
    </source>
</evidence>
<keyword evidence="5" id="KW-1185">Reference proteome</keyword>
<reference evidence="3 4" key="2">
    <citation type="submission" date="2017-06" db="EMBL/GenBank/DDBJ databases">
        <authorList>
            <consortium name="Pathogen Informatics"/>
        </authorList>
    </citation>
    <scope>NUCLEOTIDE SEQUENCE [LARGE SCALE GENOMIC DNA]</scope>
    <source>
        <strain evidence="3 4">NCTC13833</strain>
    </source>
</reference>
<evidence type="ECO:0000313" key="2">
    <source>
        <dbReference type="EMBL" id="GGA85739.1"/>
    </source>
</evidence>
<reference evidence="2" key="1">
    <citation type="journal article" date="2014" name="Int. J. Syst. Evol. Microbiol.">
        <title>Complete genome of a new Firmicutes species belonging to the dominant human colonic microbiota ('Ruminococcus bicirculans') reveals two chromosomes and a selective capacity to utilize plant glucans.</title>
        <authorList>
            <consortium name="NISC Comparative Sequencing Program"/>
            <person name="Wegmann U."/>
            <person name="Louis P."/>
            <person name="Goesmann A."/>
            <person name="Henrissat B."/>
            <person name="Duncan S.H."/>
            <person name="Flint H.J."/>
        </authorList>
    </citation>
    <scope>NUCLEOTIDE SEQUENCE</scope>
    <source>
        <strain evidence="2">CCM 4175</strain>
    </source>
</reference>
<dbReference type="EMBL" id="LT906464">
    <property type="protein sequence ID" value="SNV99078.1"/>
    <property type="molecule type" value="Genomic_DNA"/>
</dbReference>
<dbReference type="EMBL" id="BMCB01000003">
    <property type="protein sequence ID" value="GGA85739.1"/>
    <property type="molecule type" value="Genomic_DNA"/>
</dbReference>
<dbReference type="InterPro" id="IPR016772">
    <property type="entry name" value="UCP020408"/>
</dbReference>
<dbReference type="AlphaFoldDB" id="A0A240BW13"/>
<sequence length="348" mass="40326">MDKDMKDKIVTLIKEAWIEDIKNNREIKKIEKQNKHYIKVLKHLEQLVLSDEVCTDRLIEKSTDNIETKKQEDTFIFVRHLLGGEGIHPETGEKIFVPESVVRNEMLEHGDRLTFEEHGNGYQRHKYHKLNGEKDQTIAALDIISYDYAIVDYDESIHRYVCKKYFKQGELTSIPICLLNEKDIIKFNIRKEDIISIAQTANHTTSRIRWKYDADEILPTPIKKKASYYKEHQEQTEMEDAEKAIFKGIAVGIFGASQFINNYIEEVEQRGGKVHHTESDSQCNVEAVVNKSDIIVIPITHISHVKAEQAKGYAKKSEKPFVILKNSGRSHFVSELKGHLHLIQSKEE</sequence>
<evidence type="ECO:0000256" key="1">
    <source>
        <dbReference type="ARBA" id="ARBA00007189"/>
    </source>
</evidence>
<name>A0A240BW13_9STAP</name>